<evidence type="ECO:0000256" key="2">
    <source>
        <dbReference type="SAM" id="Phobius"/>
    </source>
</evidence>
<keyword evidence="2" id="KW-1133">Transmembrane helix</keyword>
<comment type="caution">
    <text evidence="3">The sequence shown here is derived from an EMBL/GenBank/DDBJ whole genome shotgun (WGS) entry which is preliminary data.</text>
</comment>
<proteinExistence type="predicted"/>
<dbReference type="EMBL" id="MNUO01000044">
    <property type="protein sequence ID" value="OIN97557.1"/>
    <property type="molecule type" value="Genomic_DNA"/>
</dbReference>
<keyword evidence="2" id="KW-0472">Membrane</keyword>
<protein>
    <submittedName>
        <fullName evidence="3">Uncharacterized protein</fullName>
    </submittedName>
</protein>
<feature type="compositionally biased region" description="Basic and acidic residues" evidence="1">
    <location>
        <begin position="57"/>
        <end position="66"/>
    </location>
</feature>
<sequence length="133" mass="15184">MESIIGLIIWVIIIMVIIFRTIRQAGTRPTEDGAGAPEKREKEDELKRLFETMFTGEHPEEERIPEEQEEVEVVEPQPQISVPVQQESKIPEPVAEVETILPVEPAQKLEEFQIPKDLRQAIILREIIGPPKG</sequence>
<evidence type="ECO:0000313" key="3">
    <source>
        <dbReference type="EMBL" id="OIN97557.1"/>
    </source>
</evidence>
<feature type="region of interest" description="Disordered" evidence="1">
    <location>
        <begin position="56"/>
        <end position="78"/>
    </location>
</feature>
<gene>
    <name evidence="3" type="ORF">AUJ66_02800</name>
</gene>
<reference evidence="3 4" key="1">
    <citation type="journal article" date="2016" name="Environ. Microbiol.">
        <title>Genomic resolution of a cold subsurface aquifer community provides metabolic insights for novel microbes adapted to high CO concentrations.</title>
        <authorList>
            <person name="Probst A.J."/>
            <person name="Castelle C.J."/>
            <person name="Singh A."/>
            <person name="Brown C.T."/>
            <person name="Anantharaman K."/>
            <person name="Sharon I."/>
            <person name="Hug L.A."/>
            <person name="Burstein D."/>
            <person name="Emerson J.B."/>
            <person name="Thomas B.C."/>
            <person name="Banfield J.F."/>
        </authorList>
    </citation>
    <scope>NUCLEOTIDE SEQUENCE [LARGE SCALE GENOMIC DNA]</scope>
    <source>
        <strain evidence="3">CG1_02_38_46</strain>
    </source>
</reference>
<accession>A0A1J4SGY5</accession>
<dbReference type="STRING" id="1817893.AUJ66_02800"/>
<name>A0A1J4SGY5_9BACT</name>
<evidence type="ECO:0000313" key="4">
    <source>
        <dbReference type="Proteomes" id="UP000182278"/>
    </source>
</evidence>
<organism evidence="3 4">
    <name type="scientific">Candidatus Desantisbacteria bacterium CG1_02_38_46</name>
    <dbReference type="NCBI Taxonomy" id="1817893"/>
    <lineage>
        <taxon>Bacteria</taxon>
        <taxon>Candidatus Desantisiibacteriota</taxon>
    </lineage>
</organism>
<feature type="transmembrane region" description="Helical" evidence="2">
    <location>
        <begin position="6"/>
        <end position="22"/>
    </location>
</feature>
<dbReference type="AlphaFoldDB" id="A0A1J4SGY5"/>
<dbReference type="Proteomes" id="UP000182278">
    <property type="component" value="Unassembled WGS sequence"/>
</dbReference>
<keyword evidence="2" id="KW-0812">Transmembrane</keyword>
<evidence type="ECO:0000256" key="1">
    <source>
        <dbReference type="SAM" id="MobiDB-lite"/>
    </source>
</evidence>